<evidence type="ECO:0000259" key="2">
    <source>
        <dbReference type="Pfam" id="PF09922"/>
    </source>
</evidence>
<feature type="transmembrane region" description="Helical" evidence="1">
    <location>
        <begin position="56"/>
        <end position="74"/>
    </location>
</feature>
<dbReference type="EMBL" id="JBHUHQ010000002">
    <property type="protein sequence ID" value="MFD2042759.1"/>
    <property type="molecule type" value="Genomic_DNA"/>
</dbReference>
<dbReference type="InterPro" id="IPR016975">
    <property type="entry name" value="Cell_wall_LiaF"/>
</dbReference>
<organism evidence="4 5">
    <name type="scientific">Ornithinibacillus salinisoli</name>
    <dbReference type="NCBI Taxonomy" id="1848459"/>
    <lineage>
        <taxon>Bacteria</taxon>
        <taxon>Bacillati</taxon>
        <taxon>Bacillota</taxon>
        <taxon>Bacilli</taxon>
        <taxon>Bacillales</taxon>
        <taxon>Bacillaceae</taxon>
        <taxon>Ornithinibacillus</taxon>
    </lineage>
</organism>
<reference evidence="5" key="1">
    <citation type="journal article" date="2019" name="Int. J. Syst. Evol. Microbiol.">
        <title>The Global Catalogue of Microorganisms (GCM) 10K type strain sequencing project: providing services to taxonomists for standard genome sequencing and annotation.</title>
        <authorList>
            <consortium name="The Broad Institute Genomics Platform"/>
            <consortium name="The Broad Institute Genome Sequencing Center for Infectious Disease"/>
            <person name="Wu L."/>
            <person name="Ma J."/>
        </authorList>
    </citation>
    <scope>NUCLEOTIDE SEQUENCE [LARGE SCALE GENOMIC DNA]</scope>
    <source>
        <strain evidence="5">R28</strain>
    </source>
</reference>
<dbReference type="NCBIfam" id="NF040535">
    <property type="entry name" value="LiaF_C_term"/>
    <property type="match status" value="1"/>
</dbReference>
<feature type="domain" description="LiaF transmembrane" evidence="3">
    <location>
        <begin position="5"/>
        <end position="107"/>
    </location>
</feature>
<dbReference type="InterPro" id="IPR024425">
    <property type="entry name" value="LiaF-like_C"/>
</dbReference>
<keyword evidence="5" id="KW-1185">Reference proteome</keyword>
<comment type="caution">
    <text evidence="4">The sequence shown here is derived from an EMBL/GenBank/DDBJ whole genome shotgun (WGS) entry which is preliminary data.</text>
</comment>
<evidence type="ECO:0000256" key="1">
    <source>
        <dbReference type="SAM" id="Phobius"/>
    </source>
</evidence>
<evidence type="ECO:0000259" key="3">
    <source>
        <dbReference type="Pfam" id="PF22570"/>
    </source>
</evidence>
<proteinExistence type="predicted"/>
<keyword evidence="1" id="KW-0812">Transmembrane</keyword>
<dbReference type="RefSeq" id="WP_377554354.1">
    <property type="nucleotide sequence ID" value="NZ_JBHUHQ010000002.1"/>
</dbReference>
<keyword evidence="1" id="KW-0472">Membrane</keyword>
<dbReference type="InterPro" id="IPR054331">
    <property type="entry name" value="LiaF_TM"/>
</dbReference>
<dbReference type="InterPro" id="IPR047793">
    <property type="entry name" value="LiaF_C"/>
</dbReference>
<accession>A0ABW4VSV8</accession>
<dbReference type="Proteomes" id="UP001597383">
    <property type="component" value="Unassembled WGS sequence"/>
</dbReference>
<dbReference type="Pfam" id="PF09922">
    <property type="entry name" value="LiaF-like_C"/>
    <property type="match status" value="1"/>
</dbReference>
<sequence length="246" mass="27973">MRYIIATVFITLGVLLVLENIGIAEFNMGNAWLYIYPTIFVVLGVKWMVDRIRHRGGSWVFGSFFFIFGSLLLLDRFDVIAFAFKNVFKLWPLLIVYFGFMFINRSKGPVVVVEKNGKQVNGKHHKGSYFSVGSHEYNEPNWKVEPMNLSNLAGDFYLDFSKAYIPEKEIPISISTLAGDVHILIPENVEFRVYASVKAGEIDVVGQSVDGINRNFSFETANYQMATRKLDLTLKLKAGSVRVDYV</sequence>
<feature type="transmembrane region" description="Helical" evidence="1">
    <location>
        <begin position="80"/>
        <end position="100"/>
    </location>
</feature>
<feature type="domain" description="Cell wall-active antibiotics response LiaF-like C-terminal" evidence="2">
    <location>
        <begin position="132"/>
        <end position="243"/>
    </location>
</feature>
<evidence type="ECO:0000313" key="4">
    <source>
        <dbReference type="EMBL" id="MFD2042759.1"/>
    </source>
</evidence>
<keyword evidence="1" id="KW-1133">Transmembrane helix</keyword>
<feature type="transmembrane region" description="Helical" evidence="1">
    <location>
        <begin position="31"/>
        <end position="49"/>
    </location>
</feature>
<dbReference type="PIRSF" id="PIRSF031509">
    <property type="entry name" value="Cell_wall_LiaF/YvqF"/>
    <property type="match status" value="1"/>
</dbReference>
<evidence type="ECO:0000313" key="5">
    <source>
        <dbReference type="Proteomes" id="UP001597383"/>
    </source>
</evidence>
<name>A0ABW4VSV8_9BACI</name>
<gene>
    <name evidence="4" type="primary">liaF</name>
    <name evidence="4" type="ORF">ACFSJF_00350</name>
</gene>
<dbReference type="Pfam" id="PF22570">
    <property type="entry name" value="LiaF-TM"/>
    <property type="match status" value="1"/>
</dbReference>
<protein>
    <submittedName>
        <fullName evidence="4">Cell wall-active antibiotics response protein LiaF</fullName>
    </submittedName>
</protein>